<gene>
    <name evidence="1" type="ORF">LIER_32863</name>
</gene>
<proteinExistence type="predicted"/>
<evidence type="ECO:0000313" key="2">
    <source>
        <dbReference type="Proteomes" id="UP001454036"/>
    </source>
</evidence>
<dbReference type="Proteomes" id="UP001454036">
    <property type="component" value="Unassembled WGS sequence"/>
</dbReference>
<reference evidence="1 2" key="1">
    <citation type="submission" date="2024-01" db="EMBL/GenBank/DDBJ databases">
        <title>The complete chloroplast genome sequence of Lithospermum erythrorhizon: insights into the phylogenetic relationship among Boraginaceae species and the maternal lineages of purple gromwells.</title>
        <authorList>
            <person name="Okada T."/>
            <person name="Watanabe K."/>
        </authorList>
    </citation>
    <scope>NUCLEOTIDE SEQUENCE [LARGE SCALE GENOMIC DNA]</scope>
</reference>
<evidence type="ECO:0000313" key="1">
    <source>
        <dbReference type="EMBL" id="GAA0185575.1"/>
    </source>
</evidence>
<name>A0AAV3RXJ8_LITER</name>
<accession>A0AAV3RXJ8</accession>
<comment type="caution">
    <text evidence="1">The sequence shown here is derived from an EMBL/GenBank/DDBJ whole genome shotgun (WGS) entry which is preliminary data.</text>
</comment>
<keyword evidence="2" id="KW-1185">Reference proteome</keyword>
<protein>
    <submittedName>
        <fullName evidence="1">Uncharacterized protein</fullName>
    </submittedName>
</protein>
<sequence>MFTHQEMQIVQQMSLASPYLQSKEDDGFGELDSAEKDGYWKDEQNREVSEVVVVRIRSLLLLLLLWELEVLEFLGIDDEVMVLGWKCVERVAMGEVEPLGFSCFVASSWLGID</sequence>
<dbReference type="AlphaFoldDB" id="A0AAV3RXJ8"/>
<organism evidence="1 2">
    <name type="scientific">Lithospermum erythrorhizon</name>
    <name type="common">Purple gromwell</name>
    <name type="synonym">Lithospermum officinale var. erythrorhizon</name>
    <dbReference type="NCBI Taxonomy" id="34254"/>
    <lineage>
        <taxon>Eukaryota</taxon>
        <taxon>Viridiplantae</taxon>
        <taxon>Streptophyta</taxon>
        <taxon>Embryophyta</taxon>
        <taxon>Tracheophyta</taxon>
        <taxon>Spermatophyta</taxon>
        <taxon>Magnoliopsida</taxon>
        <taxon>eudicotyledons</taxon>
        <taxon>Gunneridae</taxon>
        <taxon>Pentapetalae</taxon>
        <taxon>asterids</taxon>
        <taxon>lamiids</taxon>
        <taxon>Boraginales</taxon>
        <taxon>Boraginaceae</taxon>
        <taxon>Boraginoideae</taxon>
        <taxon>Lithospermeae</taxon>
        <taxon>Lithospermum</taxon>
    </lineage>
</organism>
<dbReference type="EMBL" id="BAABME010012840">
    <property type="protein sequence ID" value="GAA0185575.1"/>
    <property type="molecule type" value="Genomic_DNA"/>
</dbReference>